<proteinExistence type="predicted"/>
<protein>
    <submittedName>
        <fullName evidence="2">Uncharacterized protein LOC114338599</fullName>
    </submittedName>
</protein>
<evidence type="ECO:0000256" key="1">
    <source>
        <dbReference type="SAM" id="SignalP"/>
    </source>
</evidence>
<dbReference type="InParanoid" id="A0A6P7GFT3"/>
<dbReference type="RefSeq" id="XP_028145002.1">
    <property type="nucleotide sequence ID" value="XM_028289201.1"/>
</dbReference>
<sequence length="247" mass="27940">MSLFNITFNFGLIICIVKGIGIDEIEDVRNRYISSIVVHRSRAFLALPRSVCTDDKEAPTLIETHWDAGHGELFSRFSQKLTRHKILSSQMWGDCYSIQDAVSLTIEPVKPKFWILDKGNELCSPKILSYNLVFNHVSDRTELVTIEGSNLNVMVLDYSTEEDGGIRAYIGHAEDNVILVFSLRNLVWWKIHMVGSSSSALPIRADYLAISKVTPELFVTAKDSLNLFSINLIQLRSLEEPHIIDSQ</sequence>
<feature type="non-terminal residue" evidence="2">
    <location>
        <position position="247"/>
    </location>
</feature>
<dbReference type="InterPro" id="IPR011042">
    <property type="entry name" value="6-blade_b-propeller_TolB-like"/>
</dbReference>
<gene>
    <name evidence="2" type="primary">LOC114338599</name>
</gene>
<organism evidence="2">
    <name type="scientific">Diabrotica virgifera virgifera</name>
    <name type="common">western corn rootworm</name>
    <dbReference type="NCBI Taxonomy" id="50390"/>
    <lineage>
        <taxon>Eukaryota</taxon>
        <taxon>Metazoa</taxon>
        <taxon>Ecdysozoa</taxon>
        <taxon>Arthropoda</taxon>
        <taxon>Hexapoda</taxon>
        <taxon>Insecta</taxon>
        <taxon>Pterygota</taxon>
        <taxon>Neoptera</taxon>
        <taxon>Endopterygota</taxon>
        <taxon>Coleoptera</taxon>
        <taxon>Polyphaga</taxon>
        <taxon>Cucujiformia</taxon>
        <taxon>Chrysomeloidea</taxon>
        <taxon>Chrysomelidae</taxon>
        <taxon>Galerucinae</taxon>
        <taxon>Diabroticina</taxon>
        <taxon>Diabroticites</taxon>
        <taxon>Diabrotica</taxon>
    </lineage>
</organism>
<accession>A0A6P7GFT3</accession>
<keyword evidence="1" id="KW-0732">Signal</keyword>
<dbReference type="Gene3D" id="2.120.10.30">
    <property type="entry name" value="TolB, C-terminal domain"/>
    <property type="match status" value="1"/>
</dbReference>
<evidence type="ECO:0000313" key="2">
    <source>
        <dbReference type="RefSeq" id="XP_028145002.1"/>
    </source>
</evidence>
<name>A0A6P7GFT3_DIAVI</name>
<reference evidence="2" key="1">
    <citation type="submission" date="2025-08" db="UniProtKB">
        <authorList>
            <consortium name="RefSeq"/>
        </authorList>
    </citation>
    <scope>IDENTIFICATION</scope>
    <source>
        <tissue evidence="2">Whole insect</tissue>
    </source>
</reference>
<feature type="signal peptide" evidence="1">
    <location>
        <begin position="1"/>
        <end position="19"/>
    </location>
</feature>
<dbReference type="AlphaFoldDB" id="A0A6P7GFT3"/>
<feature type="chain" id="PRO_5027699936" evidence="1">
    <location>
        <begin position="20"/>
        <end position="247"/>
    </location>
</feature>